<proteinExistence type="predicted"/>
<evidence type="ECO:0000313" key="3">
    <source>
        <dbReference type="Proteomes" id="UP001054902"/>
    </source>
</evidence>
<dbReference type="SUPFAM" id="SSF56672">
    <property type="entry name" value="DNA/RNA polymerases"/>
    <property type="match status" value="1"/>
</dbReference>
<comment type="caution">
    <text evidence="2">The sequence shown here is derived from an EMBL/GenBank/DDBJ whole genome shotgun (WGS) entry which is preliminary data.</text>
</comment>
<feature type="region of interest" description="Disordered" evidence="1">
    <location>
        <begin position="289"/>
        <end position="325"/>
    </location>
</feature>
<dbReference type="Proteomes" id="UP001054902">
    <property type="component" value="Unassembled WGS sequence"/>
</dbReference>
<name>A0AAD3CW65_9STRA</name>
<accession>A0AAD3CW65</accession>
<dbReference type="InterPro" id="IPR052055">
    <property type="entry name" value="Hepadnavirus_pol/RT"/>
</dbReference>
<evidence type="ECO:0000256" key="1">
    <source>
        <dbReference type="SAM" id="MobiDB-lite"/>
    </source>
</evidence>
<keyword evidence="3" id="KW-1185">Reference proteome</keyword>
<dbReference type="EMBL" id="BLLK01000045">
    <property type="protein sequence ID" value="GFH51704.1"/>
    <property type="molecule type" value="Genomic_DNA"/>
</dbReference>
<feature type="compositionally biased region" description="Basic and acidic residues" evidence="1">
    <location>
        <begin position="313"/>
        <end position="325"/>
    </location>
</feature>
<feature type="compositionally biased region" description="Polar residues" evidence="1">
    <location>
        <begin position="290"/>
        <end position="306"/>
    </location>
</feature>
<dbReference type="InterPro" id="IPR043502">
    <property type="entry name" value="DNA/RNA_pol_sf"/>
</dbReference>
<dbReference type="PANTHER" id="PTHR33050:SF7">
    <property type="entry name" value="RIBONUCLEASE H"/>
    <property type="match status" value="1"/>
</dbReference>
<dbReference type="InterPro" id="IPR043128">
    <property type="entry name" value="Rev_trsase/Diguanyl_cyclase"/>
</dbReference>
<dbReference type="PANTHER" id="PTHR33050">
    <property type="entry name" value="REVERSE TRANSCRIPTASE DOMAIN-CONTAINING PROTEIN"/>
    <property type="match status" value="1"/>
</dbReference>
<protein>
    <submittedName>
        <fullName evidence="2">Uncharacterized protein</fullName>
    </submittedName>
</protein>
<reference evidence="2 3" key="1">
    <citation type="journal article" date="2021" name="Sci. Rep.">
        <title>The genome of the diatom Chaetoceros tenuissimus carries an ancient integrated fragment of an extant virus.</title>
        <authorList>
            <person name="Hongo Y."/>
            <person name="Kimura K."/>
            <person name="Takaki Y."/>
            <person name="Yoshida Y."/>
            <person name="Baba S."/>
            <person name="Kobayashi G."/>
            <person name="Nagasaki K."/>
            <person name="Hano T."/>
            <person name="Tomaru Y."/>
        </authorList>
    </citation>
    <scope>NUCLEOTIDE SEQUENCE [LARGE SCALE GENOMIC DNA]</scope>
    <source>
        <strain evidence="2 3">NIES-3715</strain>
    </source>
</reference>
<dbReference type="Gene3D" id="3.30.70.270">
    <property type="match status" value="1"/>
</dbReference>
<organism evidence="2 3">
    <name type="scientific">Chaetoceros tenuissimus</name>
    <dbReference type="NCBI Taxonomy" id="426638"/>
    <lineage>
        <taxon>Eukaryota</taxon>
        <taxon>Sar</taxon>
        <taxon>Stramenopiles</taxon>
        <taxon>Ochrophyta</taxon>
        <taxon>Bacillariophyta</taxon>
        <taxon>Coscinodiscophyceae</taxon>
        <taxon>Chaetocerotophycidae</taxon>
        <taxon>Chaetocerotales</taxon>
        <taxon>Chaetocerotaceae</taxon>
        <taxon>Chaetoceros</taxon>
    </lineage>
</organism>
<dbReference type="Gene3D" id="3.10.10.10">
    <property type="entry name" value="HIV Type 1 Reverse Transcriptase, subunit A, domain 1"/>
    <property type="match status" value="1"/>
</dbReference>
<gene>
    <name evidence="2" type="ORF">CTEN210_08180</name>
</gene>
<feature type="region of interest" description="Disordered" evidence="1">
    <location>
        <begin position="1302"/>
        <end position="1321"/>
    </location>
</feature>
<evidence type="ECO:0000313" key="2">
    <source>
        <dbReference type="EMBL" id="GFH51704.1"/>
    </source>
</evidence>
<sequence>MELEMGILSLNKKHLGRGLVLAQGWPSWSYALQGLGFSSIFTYVEGLSLSAMAEVQATCIGKTIVKNDQLSSLLEDEEMCVFVQGSREFLETIYLRFFDSDEFTRKVIYVCEDIAKEFSYDAIPLTHSELGGVTSGSWQVYAPGTSLKVERNHVHRQLRHILSTVEGHSNRKTLAESDSSHVHHNTDLLLAGVERPIVQTKSVFDTTHDVTRVMTLGEMYDAYDIELEVQDQLKKFHLRDGSSSSSRAFVHAAPIKVLCAVAEALFEVVLCHNDNDALLAHISARRTESKTSCGEDSQTSKNNGGSKSAGPDRAAKPDDAEADPKEWDEWSVKNFVGHGKKALVCTGDYNEENHSRFFNAWRNFLHRRYRKNVTRSFIRFARDAHKPKGAGYRAAFLTLTWSVLLEKATAIAAKCNASSELSDVSDSDCSGWVDFILGKDLESRSITYSPLIAQVNVKKRKKGSRGAGTNVNERQRNMEVGADAVMRAAHSSWWDWDAGSTLFFWRWPPEVRSAVRDGTKLFVDWSHMPSYLDSPRWPTDTAAKEKLKSKLSKVRDRGYIQPGFVRSLTGYFAVPKADTDIRVVYDATQCGLNDCLWTPNFFLPTVDSILRNASSSSWFGDIDLGEMFLNYALDLDLRPYAGVDVSELEAGTKRVLERWNRTLMGFKPSPYICTQTFAWSEEIILGDVSLRLYDDTTGRVNPFYWNEIVFNFPGSENYNPEMPWVYCWNSVDNIMPAFFGTYIDDIRTGADGELSCRETTHIVASRINYLGQQDASRKRGQPAKNPRAWAGAKCEAVQNDGVYVFATHAKWNKARDIIFKWKLKLGKLVSINASYDELEADVGFLVHMSRTYPKTFPYLKGFYNSLNGWRYDRNRDGWKMTEKAWLEMQAGNVAFDFESNKNVPLWQRRARSVDKRDHPAQVDTVPRFGNDLKALSLLYNSIEPTKRLVRGKALAFIRFGFGDASGGGFGSSWEFEGDIIYRYGVWGKEMDLSSSNLREFTNQVDSLETMGKQGLLDGVEVFFFTDNSTCEAAAYNGSSKSELLFELVLRLHKLEMKYRCRIHIIHCSGERMKAQGSDGLSRGNLTTGVMAGKKMIEFIPIHLTALERSSDLESWLRSWLPGEVEFLEAKDWFIRGHDIVPGGYSTNCDGMKIPTTKPGTFVWSPPPIIGDVAVEELRKARHKRQRSMHVFIIPRLMQPFWRKQLYKAADLVISLPPGHSAWPVNMFEPLTIGFLFPFLRHKPWQLRGCTRLLDLGRTLSEVWKENTGFEGPLLRELSFFHREVSALSRDLACKMLYSVRPGSVSSSESRKRRRSELEEGCPEGEILMKRPMVTDSSGDNSTMAYIRRVQLDAMWSRSASTVSNLRGNLVTGRQMDGELGLPPIVIPRGPLPMYDDCGFQICMQMLRYSQQPGRNVATHKQFDTVRRLRSSYTAAYASSPSFPWKDVKLQNEKGAMMHFYHAPSNSEFFSRFMMGMERRMGKQVRQNVGLSVEVLHAILDDYEEEFSSDKCSVSRKRDIVIFGSGFLILFTCALRGNELFFWERSEFCNRITQGLNRGDLSHFAIPLMGEFKNELGTQNHMMVVAQNTRSGLPVETWLTRLVQVLTSDGLSTTVGPAVCNKEGYVLCSADFNSELRDMLYRCAQQHPSLLDVNADLENDYRVYRSFRRGATTCARNNKVQEADIELHNRWRATEAKGGSLPSMSMHNLYTEISQALPTRLRFSASL</sequence>